<dbReference type="EMBL" id="KB202050">
    <property type="protein sequence ID" value="ESO92658.1"/>
    <property type="molecule type" value="Genomic_DNA"/>
</dbReference>
<feature type="coiled-coil region" evidence="3">
    <location>
        <begin position="213"/>
        <end position="240"/>
    </location>
</feature>
<dbReference type="PRINTS" id="PR00019">
    <property type="entry name" value="LEURICHRPT"/>
</dbReference>
<reference evidence="4 5" key="1">
    <citation type="journal article" date="2013" name="Nature">
        <title>Insights into bilaterian evolution from three spiralian genomes.</title>
        <authorList>
            <person name="Simakov O."/>
            <person name="Marletaz F."/>
            <person name="Cho S.J."/>
            <person name="Edsinger-Gonzales E."/>
            <person name="Havlak P."/>
            <person name="Hellsten U."/>
            <person name="Kuo D.H."/>
            <person name="Larsson T."/>
            <person name="Lv J."/>
            <person name="Arendt D."/>
            <person name="Savage R."/>
            <person name="Osoegawa K."/>
            <person name="de Jong P."/>
            <person name="Grimwood J."/>
            <person name="Chapman J.A."/>
            <person name="Shapiro H."/>
            <person name="Aerts A."/>
            <person name="Otillar R.P."/>
            <person name="Terry A.Y."/>
            <person name="Boore J.L."/>
            <person name="Grigoriev I.V."/>
            <person name="Lindberg D.R."/>
            <person name="Seaver E.C."/>
            <person name="Weisblat D.A."/>
            <person name="Putnam N.H."/>
            <person name="Rokhsar D.S."/>
        </authorList>
    </citation>
    <scope>NUCLEOTIDE SEQUENCE [LARGE SCALE GENOMIC DNA]</scope>
</reference>
<evidence type="ECO:0000256" key="2">
    <source>
        <dbReference type="ARBA" id="ARBA00022737"/>
    </source>
</evidence>
<dbReference type="GO" id="GO:0036158">
    <property type="term" value="P:outer dynein arm assembly"/>
    <property type="evidence" value="ECO:0007669"/>
    <property type="project" value="TreeGrafter"/>
</dbReference>
<dbReference type="Gene3D" id="3.80.10.10">
    <property type="entry name" value="Ribonuclease Inhibitor"/>
    <property type="match status" value="1"/>
</dbReference>
<accession>V3ZMQ6</accession>
<dbReference type="AlphaFoldDB" id="V3ZMQ6"/>
<keyword evidence="2" id="KW-0677">Repeat</keyword>
<protein>
    <recommendedName>
        <fullName evidence="6">Leucine-rich repeat-containing protein 61</fullName>
    </recommendedName>
</protein>
<dbReference type="InterPro" id="IPR032675">
    <property type="entry name" value="LRR_dom_sf"/>
</dbReference>
<dbReference type="OrthoDB" id="433501at2759"/>
<gene>
    <name evidence="4" type="ORF">LOTGIDRAFT_233089</name>
</gene>
<evidence type="ECO:0000256" key="3">
    <source>
        <dbReference type="SAM" id="Coils"/>
    </source>
</evidence>
<dbReference type="InterPro" id="IPR001611">
    <property type="entry name" value="Leu-rich_rpt"/>
</dbReference>
<dbReference type="KEGG" id="lgi:LOTGIDRAFT_233089"/>
<evidence type="ECO:0000256" key="1">
    <source>
        <dbReference type="ARBA" id="ARBA00022614"/>
    </source>
</evidence>
<dbReference type="PANTHER" id="PTHR18849">
    <property type="entry name" value="LEUCINE RICH REPEAT PROTEIN"/>
    <property type="match status" value="1"/>
</dbReference>
<organism evidence="4 5">
    <name type="scientific">Lottia gigantea</name>
    <name type="common">Giant owl limpet</name>
    <dbReference type="NCBI Taxonomy" id="225164"/>
    <lineage>
        <taxon>Eukaryota</taxon>
        <taxon>Metazoa</taxon>
        <taxon>Spiralia</taxon>
        <taxon>Lophotrochozoa</taxon>
        <taxon>Mollusca</taxon>
        <taxon>Gastropoda</taxon>
        <taxon>Patellogastropoda</taxon>
        <taxon>Lottioidea</taxon>
        <taxon>Lottiidae</taxon>
        <taxon>Lottia</taxon>
    </lineage>
</organism>
<sequence>MTVNSVGKITKQFLKTISGEFEVESIHNINLQNLDINDLGSISDCTNLEQLDLSKNNLSKLHKLAGLDHLAVLNLSANRIHCLEGLQSLEGLCKLNLSGNLIGSIGELGCLTGLSNLKELRLEDYRTGLSNPLCHNTNYKQDVINLFPTLVSLNGERVSGKGSELFLMCQQIDKAIEESTNKAISNNNSILPTPWVDDNYWTLDTSSFDNSNLHDAEQQLEDLLKSCKKLSEDAAHKLQEAMLTS</sequence>
<keyword evidence="5" id="KW-1185">Reference proteome</keyword>
<dbReference type="Pfam" id="PF14580">
    <property type="entry name" value="LRR_9"/>
    <property type="match status" value="1"/>
</dbReference>
<dbReference type="SUPFAM" id="SSF52058">
    <property type="entry name" value="L domain-like"/>
    <property type="match status" value="1"/>
</dbReference>
<keyword evidence="3" id="KW-0175">Coiled coil</keyword>
<evidence type="ECO:0000313" key="5">
    <source>
        <dbReference type="Proteomes" id="UP000030746"/>
    </source>
</evidence>
<dbReference type="STRING" id="225164.V3ZMQ6"/>
<dbReference type="CTD" id="20249148"/>
<dbReference type="HOGENOM" id="CLU_1073482_0_0_1"/>
<dbReference type="RefSeq" id="XP_009056798.1">
    <property type="nucleotide sequence ID" value="XM_009058550.1"/>
</dbReference>
<evidence type="ECO:0000313" key="4">
    <source>
        <dbReference type="EMBL" id="ESO92658.1"/>
    </source>
</evidence>
<keyword evidence="1" id="KW-0433">Leucine-rich repeat</keyword>
<dbReference type="PROSITE" id="PS51450">
    <property type="entry name" value="LRR"/>
    <property type="match status" value="3"/>
</dbReference>
<dbReference type="Proteomes" id="UP000030746">
    <property type="component" value="Unassembled WGS sequence"/>
</dbReference>
<dbReference type="GeneID" id="20249148"/>
<evidence type="ECO:0008006" key="6">
    <source>
        <dbReference type="Google" id="ProtNLM"/>
    </source>
</evidence>
<dbReference type="SMART" id="SM00365">
    <property type="entry name" value="LRR_SD22"/>
    <property type="match status" value="2"/>
</dbReference>
<dbReference type="GO" id="GO:0005737">
    <property type="term" value="C:cytoplasm"/>
    <property type="evidence" value="ECO:0007669"/>
    <property type="project" value="TreeGrafter"/>
</dbReference>
<name>V3ZMQ6_LOTGI</name>
<dbReference type="PANTHER" id="PTHR18849:SF8">
    <property type="entry name" value="LEUCINE-RICH REPEAT-CONTAINING PROTEIN 61"/>
    <property type="match status" value="1"/>
</dbReference>
<dbReference type="OMA" id="YWESWPT"/>
<proteinExistence type="predicted"/>